<dbReference type="InParanoid" id="G2Y257"/>
<dbReference type="AlphaFoldDB" id="G2Y257"/>
<proteinExistence type="predicted"/>
<name>G2Y257_BOTF4</name>
<organism evidence="1 2">
    <name type="scientific">Botryotinia fuckeliana (strain T4)</name>
    <name type="common">Noble rot fungus</name>
    <name type="synonym">Botrytis cinerea</name>
    <dbReference type="NCBI Taxonomy" id="999810"/>
    <lineage>
        <taxon>Eukaryota</taxon>
        <taxon>Fungi</taxon>
        <taxon>Dikarya</taxon>
        <taxon>Ascomycota</taxon>
        <taxon>Pezizomycotina</taxon>
        <taxon>Leotiomycetes</taxon>
        <taxon>Helotiales</taxon>
        <taxon>Sclerotiniaceae</taxon>
        <taxon>Botrytis</taxon>
    </lineage>
</organism>
<dbReference type="EMBL" id="FQ790283">
    <property type="protein sequence ID" value="CCD46747.1"/>
    <property type="molecule type" value="Genomic_DNA"/>
</dbReference>
<dbReference type="Proteomes" id="UP000008177">
    <property type="component" value="Unplaced contigs"/>
</dbReference>
<evidence type="ECO:0000313" key="1">
    <source>
        <dbReference type="EMBL" id="CCD46747.1"/>
    </source>
</evidence>
<accession>G2Y257</accession>
<reference evidence="2" key="1">
    <citation type="journal article" date="2011" name="PLoS Genet.">
        <title>Genomic analysis of the necrotrophic fungal pathogens Sclerotinia sclerotiorum and Botrytis cinerea.</title>
        <authorList>
            <person name="Amselem J."/>
            <person name="Cuomo C.A."/>
            <person name="van Kan J.A."/>
            <person name="Viaud M."/>
            <person name="Benito E.P."/>
            <person name="Couloux A."/>
            <person name="Coutinho P.M."/>
            <person name="de Vries R.P."/>
            <person name="Dyer P.S."/>
            <person name="Fillinger S."/>
            <person name="Fournier E."/>
            <person name="Gout L."/>
            <person name="Hahn M."/>
            <person name="Kohn L."/>
            <person name="Lapalu N."/>
            <person name="Plummer K.M."/>
            <person name="Pradier J.M."/>
            <person name="Quevillon E."/>
            <person name="Sharon A."/>
            <person name="Simon A."/>
            <person name="ten Have A."/>
            <person name="Tudzynski B."/>
            <person name="Tudzynski P."/>
            <person name="Wincker P."/>
            <person name="Andrew M."/>
            <person name="Anthouard V."/>
            <person name="Beever R.E."/>
            <person name="Beffa R."/>
            <person name="Benoit I."/>
            <person name="Bouzid O."/>
            <person name="Brault B."/>
            <person name="Chen Z."/>
            <person name="Choquer M."/>
            <person name="Collemare J."/>
            <person name="Cotton P."/>
            <person name="Danchin E.G."/>
            <person name="Da Silva C."/>
            <person name="Gautier A."/>
            <person name="Giraud C."/>
            <person name="Giraud T."/>
            <person name="Gonzalez C."/>
            <person name="Grossetete S."/>
            <person name="Guldener U."/>
            <person name="Henrissat B."/>
            <person name="Howlett B.J."/>
            <person name="Kodira C."/>
            <person name="Kretschmer M."/>
            <person name="Lappartient A."/>
            <person name="Leroch M."/>
            <person name="Levis C."/>
            <person name="Mauceli E."/>
            <person name="Neuveglise C."/>
            <person name="Oeser B."/>
            <person name="Pearson M."/>
            <person name="Poulain J."/>
            <person name="Poussereau N."/>
            <person name="Quesneville H."/>
            <person name="Rascle C."/>
            <person name="Schumacher J."/>
            <person name="Segurens B."/>
            <person name="Sexton A."/>
            <person name="Silva E."/>
            <person name="Sirven C."/>
            <person name="Soanes D.M."/>
            <person name="Talbot N.J."/>
            <person name="Templeton M."/>
            <person name="Yandava C."/>
            <person name="Yarden O."/>
            <person name="Zeng Q."/>
            <person name="Rollins J.A."/>
            <person name="Lebrun M.H."/>
            <person name="Dickman M."/>
        </authorList>
    </citation>
    <scope>NUCLEOTIDE SEQUENCE [LARGE SCALE GENOMIC DNA]</scope>
    <source>
        <strain evidence="2">T4</strain>
    </source>
</reference>
<sequence length="35" mass="4038">MHFLRLFKSTPKPEIGTFQAKDCSKYLVVSEPQPN</sequence>
<gene>
    <name evidence="1" type="ORF">BofuT4_uP114530.1</name>
</gene>
<dbReference type="HOGENOM" id="CLU_3368375_0_0_1"/>
<protein>
    <submittedName>
        <fullName evidence="1">Uncharacterized protein</fullName>
    </submittedName>
</protein>
<evidence type="ECO:0000313" key="2">
    <source>
        <dbReference type="Proteomes" id="UP000008177"/>
    </source>
</evidence>